<dbReference type="GO" id="GO:0004638">
    <property type="term" value="F:phosphoribosylaminoimidazole carboxylase activity"/>
    <property type="evidence" value="ECO:0007669"/>
    <property type="project" value="InterPro"/>
</dbReference>
<dbReference type="RefSeq" id="WP_012110989.1">
    <property type="nucleotide sequence ID" value="NC_009719.1"/>
</dbReference>
<dbReference type="HAMAP" id="MF_01928">
    <property type="entry name" value="PurK"/>
    <property type="match status" value="1"/>
</dbReference>
<feature type="binding site" evidence="5">
    <location>
        <begin position="181"/>
        <end position="184"/>
    </location>
    <ligand>
        <name>ATP</name>
        <dbReference type="ChEBI" id="CHEBI:30616"/>
    </ligand>
</feature>
<dbReference type="InterPro" id="IPR040686">
    <property type="entry name" value="PurK_C"/>
</dbReference>
<dbReference type="SUPFAM" id="SSF51246">
    <property type="entry name" value="Rudiment single hybrid motif"/>
    <property type="match status" value="1"/>
</dbReference>
<evidence type="ECO:0000256" key="5">
    <source>
        <dbReference type="HAMAP-Rule" id="MF_01928"/>
    </source>
</evidence>
<dbReference type="NCBIfam" id="NF004679">
    <property type="entry name" value="PRK06019.1-5"/>
    <property type="match status" value="1"/>
</dbReference>
<organism evidence="8 9">
    <name type="scientific">Parvibaculum lavamentivorans (strain DS-1 / DSM 13023 / NCIMB 13966)</name>
    <dbReference type="NCBI Taxonomy" id="402881"/>
    <lineage>
        <taxon>Bacteria</taxon>
        <taxon>Pseudomonadati</taxon>
        <taxon>Pseudomonadota</taxon>
        <taxon>Alphaproteobacteria</taxon>
        <taxon>Hyphomicrobiales</taxon>
        <taxon>Parvibaculaceae</taxon>
        <taxon>Parvibaculum</taxon>
    </lineage>
</organism>
<dbReference type="Gene3D" id="3.40.50.20">
    <property type="match status" value="1"/>
</dbReference>
<comment type="function">
    <text evidence="6">Catalyzes the ATP-dependent conversion of 5-aminoimidazole ribonucleotide (AIR) and HCO(3)- to N5-carboxyaminoimidazole ribonucleotide (N5-CAIR).</text>
</comment>
<keyword evidence="3 5" id="KW-0658">Purine biosynthesis</keyword>
<dbReference type="OrthoDB" id="9804625at2"/>
<dbReference type="GO" id="GO:0005829">
    <property type="term" value="C:cytosol"/>
    <property type="evidence" value="ECO:0007669"/>
    <property type="project" value="TreeGrafter"/>
</dbReference>
<feature type="binding site" evidence="5">
    <location>
        <position position="146"/>
    </location>
    <ligand>
        <name>ATP</name>
        <dbReference type="ChEBI" id="CHEBI:30616"/>
    </ligand>
</feature>
<dbReference type="FunFam" id="3.30.1490.20:FF:000015">
    <property type="entry name" value="N5-carboxyaminoimidazole ribonucleotide synthase"/>
    <property type="match status" value="1"/>
</dbReference>
<dbReference type="UniPathway" id="UPA00074">
    <property type="reaction ID" value="UER00942"/>
</dbReference>
<comment type="similarity">
    <text evidence="5 6">Belongs to the PurK/PurT family.</text>
</comment>
<dbReference type="NCBIfam" id="NF004676">
    <property type="entry name" value="PRK06019.1-2"/>
    <property type="match status" value="1"/>
</dbReference>
<evidence type="ECO:0000256" key="2">
    <source>
        <dbReference type="ARBA" id="ARBA00022741"/>
    </source>
</evidence>
<feature type="binding site" evidence="5">
    <location>
        <position position="106"/>
    </location>
    <ligand>
        <name>ATP</name>
        <dbReference type="ChEBI" id="CHEBI:30616"/>
    </ligand>
</feature>
<keyword evidence="9" id="KW-1185">Reference proteome</keyword>
<comment type="function">
    <text evidence="5">Catalyzes the ATP-dependent conversion of 5-aminoimidazole ribonucleotide (AIR) and HCO(3)(-) to N5-carboxyaminoimidazole ribonucleotide (N5-CAIR).</text>
</comment>
<dbReference type="PANTHER" id="PTHR11609">
    <property type="entry name" value="PURINE BIOSYNTHESIS PROTEIN 6/7, PUR6/7"/>
    <property type="match status" value="1"/>
</dbReference>
<accession>A7HUV2</accession>
<dbReference type="NCBIfam" id="TIGR01161">
    <property type="entry name" value="purK"/>
    <property type="match status" value="1"/>
</dbReference>
<reference evidence="8 9" key="1">
    <citation type="journal article" date="2011" name="Stand. Genomic Sci.">
        <title>Complete genome sequence of Parvibaculum lavamentivorans type strain (DS-1(T)).</title>
        <authorList>
            <person name="Schleheck D."/>
            <person name="Weiss M."/>
            <person name="Pitluck S."/>
            <person name="Bruce D."/>
            <person name="Land M.L."/>
            <person name="Han S."/>
            <person name="Saunders E."/>
            <person name="Tapia R."/>
            <person name="Detter C."/>
            <person name="Brettin T."/>
            <person name="Han J."/>
            <person name="Woyke T."/>
            <person name="Goodwin L."/>
            <person name="Pennacchio L."/>
            <person name="Nolan M."/>
            <person name="Cook A.M."/>
            <person name="Kjelleberg S."/>
            <person name="Thomas T."/>
        </authorList>
    </citation>
    <scope>NUCLEOTIDE SEQUENCE [LARGE SCALE GENOMIC DNA]</scope>
    <source>
        <strain evidence="9">DS-1 / DSM 13023 / NCIMB 13966</strain>
    </source>
</reference>
<dbReference type="Pfam" id="PF17769">
    <property type="entry name" value="PurK_C"/>
    <property type="match status" value="1"/>
</dbReference>
<dbReference type="SUPFAM" id="SSF52440">
    <property type="entry name" value="PreATP-grasp domain"/>
    <property type="match status" value="1"/>
</dbReference>
<sequence>MATIPPGGTIGILGGGQLGRMLAMAAAQLGLATHIYCPDEELPAADVAGEVTRAAYDDEAALVRFAGSVEVVTYEFENVPAETARILSERGIVRPGPLALATAQDRVVEKNFLVSHGIATAPFADVADEAGLRSAMEAIGTPSILKTRRFGYDGKGQAKIASAADALAAYDEIGRAPAILEGFVPFEREISVIVARGLDGRTAAYDPVENIHKNHILDRTLAPAALTRALSDEACAIAARIVSELDYVGVMGVELFLLPESGSKRRLLVNEIAPRVHNSGHWTMDACAVSQFEQHIRAICGWPLGSPARHSDAVMTNLIGEEAADWARLAATPDTALHLYGKREARPGRKMGHATRLYPLGTRPPVTPS</sequence>
<dbReference type="GO" id="GO:0046872">
    <property type="term" value="F:metal ion binding"/>
    <property type="evidence" value="ECO:0007669"/>
    <property type="project" value="InterPro"/>
</dbReference>
<dbReference type="InterPro" id="IPR005875">
    <property type="entry name" value="PurK"/>
</dbReference>
<dbReference type="EMBL" id="CP000774">
    <property type="protein sequence ID" value="ABS63685.1"/>
    <property type="molecule type" value="Genomic_DNA"/>
</dbReference>
<dbReference type="InterPro" id="IPR011054">
    <property type="entry name" value="Rudment_hybrid_motif"/>
</dbReference>
<dbReference type="eggNOG" id="COG0026">
    <property type="taxonomic scope" value="Bacteria"/>
</dbReference>
<dbReference type="Gene3D" id="3.30.1490.20">
    <property type="entry name" value="ATP-grasp fold, A domain"/>
    <property type="match status" value="1"/>
</dbReference>
<keyword evidence="8" id="KW-0456">Lyase</keyword>
<dbReference type="GO" id="GO:0005524">
    <property type="term" value="F:ATP binding"/>
    <property type="evidence" value="ECO:0007669"/>
    <property type="project" value="UniProtKB-UniRule"/>
</dbReference>
<name>A7HUV2_PARL1</name>
<dbReference type="EC" id="6.3.4.18" evidence="5 6"/>
<keyword evidence="1 5" id="KW-0436">Ligase</keyword>
<feature type="binding site" evidence="5">
    <location>
        <position position="212"/>
    </location>
    <ligand>
        <name>ATP</name>
        <dbReference type="ChEBI" id="CHEBI:30616"/>
    </ligand>
</feature>
<dbReference type="SUPFAM" id="SSF56059">
    <property type="entry name" value="Glutathione synthetase ATP-binding domain-like"/>
    <property type="match status" value="1"/>
</dbReference>
<dbReference type="GO" id="GO:0034028">
    <property type="term" value="F:5-(carboxyamino)imidazole ribonucleotide synthase activity"/>
    <property type="evidence" value="ECO:0007669"/>
    <property type="project" value="UniProtKB-UniRule"/>
</dbReference>
<dbReference type="FunFam" id="3.40.50.20:FF:000016">
    <property type="entry name" value="N5-carboxyaminoimidazole ribonucleotide synthase"/>
    <property type="match status" value="1"/>
</dbReference>
<dbReference type="Pfam" id="PF02222">
    <property type="entry name" value="ATP-grasp"/>
    <property type="match status" value="1"/>
</dbReference>
<dbReference type="InterPro" id="IPR016185">
    <property type="entry name" value="PreATP-grasp_dom_sf"/>
</dbReference>
<dbReference type="PANTHER" id="PTHR11609:SF5">
    <property type="entry name" value="PHOSPHORIBOSYLAMINOIMIDAZOLE CARBOXYLASE"/>
    <property type="match status" value="1"/>
</dbReference>
<dbReference type="KEGG" id="pla:Plav_2071"/>
<evidence type="ECO:0000259" key="7">
    <source>
        <dbReference type="PROSITE" id="PS50975"/>
    </source>
</evidence>
<gene>
    <name evidence="5 6" type="primary">purK</name>
    <name evidence="8" type="ordered locus">Plav_2071</name>
</gene>
<keyword evidence="4 5" id="KW-0067">ATP-binding</keyword>
<dbReference type="GO" id="GO:0006189">
    <property type="term" value="P:'de novo' IMP biosynthetic process"/>
    <property type="evidence" value="ECO:0007669"/>
    <property type="project" value="UniProtKB-UniRule"/>
</dbReference>
<dbReference type="InterPro" id="IPR011761">
    <property type="entry name" value="ATP-grasp"/>
</dbReference>
<comment type="catalytic activity">
    <reaction evidence="5 6">
        <text>5-amino-1-(5-phospho-beta-D-ribosyl)imidazole + hydrogencarbonate + ATP = 5-carboxyamino-1-(5-phospho-D-ribosyl)imidazole + ADP + phosphate + 2 H(+)</text>
        <dbReference type="Rhea" id="RHEA:19317"/>
        <dbReference type="ChEBI" id="CHEBI:15378"/>
        <dbReference type="ChEBI" id="CHEBI:17544"/>
        <dbReference type="ChEBI" id="CHEBI:30616"/>
        <dbReference type="ChEBI" id="CHEBI:43474"/>
        <dbReference type="ChEBI" id="CHEBI:58730"/>
        <dbReference type="ChEBI" id="CHEBI:137981"/>
        <dbReference type="ChEBI" id="CHEBI:456216"/>
        <dbReference type="EC" id="6.3.4.18"/>
    </reaction>
</comment>
<evidence type="ECO:0000313" key="8">
    <source>
        <dbReference type="EMBL" id="ABS63685.1"/>
    </source>
</evidence>
<dbReference type="PROSITE" id="PS50975">
    <property type="entry name" value="ATP_GRASP"/>
    <property type="match status" value="1"/>
</dbReference>
<comment type="subunit">
    <text evidence="5 6">Homodimer.</text>
</comment>
<evidence type="ECO:0000256" key="1">
    <source>
        <dbReference type="ARBA" id="ARBA00022598"/>
    </source>
</evidence>
<comment type="pathway">
    <text evidence="5 6">Purine metabolism; IMP biosynthesis via de novo pathway; 5-amino-1-(5-phospho-D-ribosyl)imidazole-4-carboxylate from 5-amino-1-(5-phospho-D-ribosyl)imidazole (N5-CAIR route): step 1/2.</text>
</comment>
<proteinExistence type="inferred from homology"/>
<feature type="binding site" evidence="5">
    <location>
        <position position="189"/>
    </location>
    <ligand>
        <name>ATP</name>
        <dbReference type="ChEBI" id="CHEBI:30616"/>
    </ligand>
</feature>
<evidence type="ECO:0000256" key="4">
    <source>
        <dbReference type="ARBA" id="ARBA00022840"/>
    </source>
</evidence>
<dbReference type="InterPro" id="IPR003135">
    <property type="entry name" value="ATP-grasp_carboxylate-amine"/>
</dbReference>
<dbReference type="Gene3D" id="3.30.470.20">
    <property type="entry name" value="ATP-grasp fold, B domain"/>
    <property type="match status" value="1"/>
</dbReference>
<dbReference type="InterPro" id="IPR054350">
    <property type="entry name" value="PurT/PurK_preATP-grasp"/>
</dbReference>
<feature type="binding site" evidence="5">
    <location>
        <begin position="151"/>
        <end position="157"/>
    </location>
    <ligand>
        <name>ATP</name>
        <dbReference type="ChEBI" id="CHEBI:30616"/>
    </ligand>
</feature>
<dbReference type="NCBIfam" id="NF004675">
    <property type="entry name" value="PRK06019.1-1"/>
    <property type="match status" value="1"/>
</dbReference>
<protein>
    <recommendedName>
        <fullName evidence="5 6">N5-carboxyaminoimidazole ribonucleotide synthase</fullName>
        <shortName evidence="5 6">N5-CAIR synthase</shortName>
        <ecNumber evidence="5 6">6.3.4.18</ecNumber>
    </recommendedName>
    <alternativeName>
        <fullName evidence="5 6">5-(carboxyamino)imidazole ribonucleotide synthetase</fullName>
    </alternativeName>
</protein>
<dbReference type="InterPro" id="IPR013815">
    <property type="entry name" value="ATP_grasp_subdomain_1"/>
</dbReference>
<evidence type="ECO:0000256" key="6">
    <source>
        <dbReference type="RuleBase" id="RU361200"/>
    </source>
</evidence>
<dbReference type="STRING" id="402881.Plav_2071"/>
<dbReference type="HOGENOM" id="CLU_011534_0_1_5"/>
<evidence type="ECO:0000313" key="9">
    <source>
        <dbReference type="Proteomes" id="UP000006377"/>
    </source>
</evidence>
<dbReference type="Proteomes" id="UP000006377">
    <property type="component" value="Chromosome"/>
</dbReference>
<dbReference type="Pfam" id="PF22660">
    <property type="entry name" value="RS_preATP-grasp-like"/>
    <property type="match status" value="1"/>
</dbReference>
<evidence type="ECO:0000256" key="3">
    <source>
        <dbReference type="ARBA" id="ARBA00022755"/>
    </source>
</evidence>
<feature type="binding site" evidence="5">
    <location>
        <begin position="270"/>
        <end position="271"/>
    </location>
    <ligand>
        <name>ATP</name>
        <dbReference type="ChEBI" id="CHEBI:30616"/>
    </ligand>
</feature>
<feature type="domain" description="ATP-grasp" evidence="7">
    <location>
        <begin position="110"/>
        <end position="300"/>
    </location>
</feature>
<dbReference type="FunFam" id="3.30.470.20:FF:000029">
    <property type="entry name" value="N5-carboxyaminoimidazole ribonucleotide synthase"/>
    <property type="match status" value="1"/>
</dbReference>
<keyword evidence="2 5" id="KW-0547">Nucleotide-binding</keyword>
<dbReference type="AlphaFoldDB" id="A7HUV2"/>